<evidence type="ECO:0000313" key="6">
    <source>
        <dbReference type="Proteomes" id="UP000184123"/>
    </source>
</evidence>
<evidence type="ECO:0000313" key="5">
    <source>
        <dbReference type="EMBL" id="SHL48272.1"/>
    </source>
</evidence>
<protein>
    <recommendedName>
        <fullName evidence="2">diguanylate cyclase</fullName>
        <ecNumber evidence="2">2.7.7.65</ecNumber>
    </recommendedName>
</protein>
<dbReference type="SUPFAM" id="SSF55785">
    <property type="entry name" value="PYP-like sensor domain (PAS domain)"/>
    <property type="match status" value="1"/>
</dbReference>
<dbReference type="GO" id="GO:0043709">
    <property type="term" value="P:cell adhesion involved in single-species biofilm formation"/>
    <property type="evidence" value="ECO:0007669"/>
    <property type="project" value="TreeGrafter"/>
</dbReference>
<dbReference type="Gene3D" id="3.30.450.20">
    <property type="entry name" value="PAS domain"/>
    <property type="match status" value="1"/>
</dbReference>
<dbReference type="PANTHER" id="PTHR45138">
    <property type="entry name" value="REGULATORY COMPONENTS OF SENSORY TRANSDUCTION SYSTEM"/>
    <property type="match status" value="1"/>
</dbReference>
<dbReference type="FunFam" id="3.30.70.270:FF:000001">
    <property type="entry name" value="Diguanylate cyclase domain protein"/>
    <property type="match status" value="1"/>
</dbReference>
<dbReference type="Pfam" id="PF00990">
    <property type="entry name" value="GGDEF"/>
    <property type="match status" value="1"/>
</dbReference>
<proteinExistence type="predicted"/>
<accession>A0A1M7AZV6</accession>
<evidence type="ECO:0000256" key="1">
    <source>
        <dbReference type="ARBA" id="ARBA00001946"/>
    </source>
</evidence>
<sequence length="322" mass="36219">MSSMTTSPTTNEDVNDSPKAEDLLRILESLDALVYVSDMHSHEMLFINAYGRQRWGAPNGRKCWQVLQDGQSGPCDFCTNPQLLGADGHPPPTIVWEFRNTRDGRWYQCRDQAMQWHDGRMVRVEIATDITERKTLEEALKASNQQTRKLAYRDDLTQLPNRRAFFESYRKQMETLTPDQPLALVLIDLDHFKMVNDVRGHAAGDHVLKVVAELFQAQLKPLDILCRLGGEEFALVLPNTSLPCATALAKRLHEALRSHTMEYAGQPFLVTASLGVAATTCAEADLNDMLKAADRAMYRAKAQGRDQVCSEALSSQNESRPE</sequence>
<comment type="catalytic activity">
    <reaction evidence="3">
        <text>2 GTP = 3',3'-c-di-GMP + 2 diphosphate</text>
        <dbReference type="Rhea" id="RHEA:24898"/>
        <dbReference type="ChEBI" id="CHEBI:33019"/>
        <dbReference type="ChEBI" id="CHEBI:37565"/>
        <dbReference type="ChEBI" id="CHEBI:58805"/>
        <dbReference type="EC" id="2.7.7.65"/>
    </reaction>
</comment>
<dbReference type="SUPFAM" id="SSF55073">
    <property type="entry name" value="Nucleotide cyclase"/>
    <property type="match status" value="1"/>
</dbReference>
<feature type="domain" description="GGDEF" evidence="4">
    <location>
        <begin position="180"/>
        <end position="313"/>
    </location>
</feature>
<dbReference type="NCBIfam" id="TIGR00254">
    <property type="entry name" value="GGDEF"/>
    <property type="match status" value="1"/>
</dbReference>
<dbReference type="EMBL" id="FRCA01000001">
    <property type="protein sequence ID" value="SHL48272.1"/>
    <property type="molecule type" value="Genomic_DNA"/>
</dbReference>
<dbReference type="PROSITE" id="PS50887">
    <property type="entry name" value="GGDEF"/>
    <property type="match status" value="1"/>
</dbReference>
<dbReference type="GO" id="GO:0052621">
    <property type="term" value="F:diguanylate cyclase activity"/>
    <property type="evidence" value="ECO:0007669"/>
    <property type="project" value="UniProtKB-EC"/>
</dbReference>
<dbReference type="GO" id="GO:0005886">
    <property type="term" value="C:plasma membrane"/>
    <property type="evidence" value="ECO:0007669"/>
    <property type="project" value="TreeGrafter"/>
</dbReference>
<evidence type="ECO:0000256" key="2">
    <source>
        <dbReference type="ARBA" id="ARBA00012528"/>
    </source>
</evidence>
<dbReference type="Gene3D" id="3.30.70.270">
    <property type="match status" value="1"/>
</dbReference>
<dbReference type="InterPro" id="IPR050469">
    <property type="entry name" value="Diguanylate_Cyclase"/>
</dbReference>
<dbReference type="STRING" id="44933.SAMN05660971_00706"/>
<name>A0A1M7AZV6_9GAMM</name>
<comment type="cofactor">
    <cofactor evidence="1">
        <name>Mg(2+)</name>
        <dbReference type="ChEBI" id="CHEBI:18420"/>
    </cofactor>
</comment>
<dbReference type="Proteomes" id="UP000184123">
    <property type="component" value="Unassembled WGS sequence"/>
</dbReference>
<dbReference type="EC" id="2.7.7.65" evidence="2"/>
<gene>
    <name evidence="5" type="ORF">SAMN05660971_00706</name>
</gene>
<dbReference type="GO" id="GO:1902201">
    <property type="term" value="P:negative regulation of bacterial-type flagellum-dependent cell motility"/>
    <property type="evidence" value="ECO:0007669"/>
    <property type="project" value="TreeGrafter"/>
</dbReference>
<evidence type="ECO:0000256" key="3">
    <source>
        <dbReference type="ARBA" id="ARBA00034247"/>
    </source>
</evidence>
<reference evidence="5 6" key="1">
    <citation type="submission" date="2016-11" db="EMBL/GenBank/DDBJ databases">
        <authorList>
            <person name="Jaros S."/>
            <person name="Januszkiewicz K."/>
            <person name="Wedrychowicz H."/>
        </authorList>
    </citation>
    <scope>NUCLEOTIDE SEQUENCE [LARGE SCALE GENOMIC DNA]</scope>
    <source>
        <strain evidence="5 6">DSM 4740</strain>
    </source>
</reference>
<dbReference type="AlphaFoldDB" id="A0A1M7AZV6"/>
<dbReference type="InterPro" id="IPR029787">
    <property type="entry name" value="Nucleotide_cyclase"/>
</dbReference>
<dbReference type="CDD" id="cd01949">
    <property type="entry name" value="GGDEF"/>
    <property type="match status" value="1"/>
</dbReference>
<evidence type="ECO:0000259" key="4">
    <source>
        <dbReference type="PROSITE" id="PS50887"/>
    </source>
</evidence>
<dbReference type="InterPro" id="IPR000160">
    <property type="entry name" value="GGDEF_dom"/>
</dbReference>
<dbReference type="InterPro" id="IPR035965">
    <property type="entry name" value="PAS-like_dom_sf"/>
</dbReference>
<dbReference type="SMART" id="SM00267">
    <property type="entry name" value="GGDEF"/>
    <property type="match status" value="1"/>
</dbReference>
<dbReference type="OrthoDB" id="73375at2"/>
<dbReference type="PANTHER" id="PTHR45138:SF9">
    <property type="entry name" value="DIGUANYLATE CYCLASE DGCM-RELATED"/>
    <property type="match status" value="1"/>
</dbReference>
<dbReference type="InterPro" id="IPR043128">
    <property type="entry name" value="Rev_trsase/Diguanyl_cyclase"/>
</dbReference>
<organism evidence="5 6">
    <name type="scientific">Halomonas cupida</name>
    <dbReference type="NCBI Taxonomy" id="44933"/>
    <lineage>
        <taxon>Bacteria</taxon>
        <taxon>Pseudomonadati</taxon>
        <taxon>Pseudomonadota</taxon>
        <taxon>Gammaproteobacteria</taxon>
        <taxon>Oceanospirillales</taxon>
        <taxon>Halomonadaceae</taxon>
        <taxon>Halomonas</taxon>
    </lineage>
</organism>